<dbReference type="Pfam" id="PF02609">
    <property type="entry name" value="Exonuc_VII_S"/>
    <property type="match status" value="1"/>
</dbReference>
<feature type="coiled-coil region" evidence="7">
    <location>
        <begin position="27"/>
        <end position="61"/>
    </location>
</feature>
<gene>
    <name evidence="8" type="primary">xseB</name>
    <name evidence="8" type="ORF">GLV81_16335</name>
</gene>
<dbReference type="GO" id="GO:0009318">
    <property type="term" value="C:exodeoxyribonuclease VII complex"/>
    <property type="evidence" value="ECO:0007669"/>
    <property type="project" value="UniProtKB-UniRule"/>
</dbReference>
<dbReference type="EC" id="3.1.11.6" evidence="6"/>
<organism evidence="8 9">
    <name type="scientific">Phnomibacter ginsenosidimutans</name>
    <dbReference type="NCBI Taxonomy" id="2676868"/>
    <lineage>
        <taxon>Bacteria</taxon>
        <taxon>Pseudomonadati</taxon>
        <taxon>Bacteroidota</taxon>
        <taxon>Chitinophagia</taxon>
        <taxon>Chitinophagales</taxon>
        <taxon>Chitinophagaceae</taxon>
        <taxon>Phnomibacter</taxon>
    </lineage>
</organism>
<dbReference type="Gene3D" id="1.10.287.1040">
    <property type="entry name" value="Exonuclease VII, small subunit"/>
    <property type="match status" value="1"/>
</dbReference>
<dbReference type="InterPro" id="IPR037004">
    <property type="entry name" value="Exonuc_VII_ssu_sf"/>
</dbReference>
<dbReference type="GO" id="GO:0006308">
    <property type="term" value="P:DNA catabolic process"/>
    <property type="evidence" value="ECO:0007669"/>
    <property type="project" value="UniProtKB-UniRule"/>
</dbReference>
<reference evidence="8 9" key="1">
    <citation type="submission" date="2019-11" db="EMBL/GenBank/DDBJ databases">
        <authorList>
            <person name="Im W.T."/>
        </authorList>
    </citation>
    <scope>NUCLEOTIDE SEQUENCE [LARGE SCALE GENOMIC DNA]</scope>
    <source>
        <strain evidence="8 9">SB-02</strain>
    </source>
</reference>
<protein>
    <recommendedName>
        <fullName evidence="6">Exodeoxyribonuclease VII small subunit</fullName>
        <ecNumber evidence="6">3.1.11.6</ecNumber>
    </recommendedName>
</protein>
<keyword evidence="7" id="KW-0175">Coiled coil</keyword>
<dbReference type="Proteomes" id="UP000426027">
    <property type="component" value="Chromosome"/>
</dbReference>
<name>A0A6I6GLV1_9BACT</name>
<dbReference type="EMBL" id="CP046566">
    <property type="protein sequence ID" value="QGW29465.1"/>
    <property type="molecule type" value="Genomic_DNA"/>
</dbReference>
<keyword evidence="4 8" id="KW-0378">Hydrolase</keyword>
<evidence type="ECO:0000256" key="1">
    <source>
        <dbReference type="ARBA" id="ARBA00009998"/>
    </source>
</evidence>
<dbReference type="KEGG" id="fls:GLV81_16335"/>
<evidence type="ECO:0000256" key="4">
    <source>
        <dbReference type="ARBA" id="ARBA00022801"/>
    </source>
</evidence>
<dbReference type="AlphaFoldDB" id="A0A6I6GLV1"/>
<evidence type="ECO:0000313" key="8">
    <source>
        <dbReference type="EMBL" id="QGW29465.1"/>
    </source>
</evidence>
<keyword evidence="9" id="KW-1185">Reference proteome</keyword>
<dbReference type="SUPFAM" id="SSF116842">
    <property type="entry name" value="XseB-like"/>
    <property type="match status" value="1"/>
</dbReference>
<keyword evidence="3" id="KW-0540">Nuclease</keyword>
<keyword evidence="5" id="KW-0269">Exonuclease</keyword>
<evidence type="ECO:0000256" key="5">
    <source>
        <dbReference type="ARBA" id="ARBA00022839"/>
    </source>
</evidence>
<keyword evidence="2" id="KW-0963">Cytoplasm</keyword>
<evidence type="ECO:0000256" key="6">
    <source>
        <dbReference type="NCBIfam" id="TIGR01280"/>
    </source>
</evidence>
<evidence type="ECO:0000256" key="3">
    <source>
        <dbReference type="ARBA" id="ARBA00022722"/>
    </source>
</evidence>
<sequence length="62" mass="7120">MNERTFDEAWHELQQLVSDIEDETLPLDALAAKVKAAKQLIRLCEEKLRNIEKDLHDASSEA</sequence>
<dbReference type="InterPro" id="IPR003761">
    <property type="entry name" value="Exonuc_VII_S"/>
</dbReference>
<dbReference type="NCBIfam" id="TIGR01280">
    <property type="entry name" value="xseB"/>
    <property type="match status" value="1"/>
</dbReference>
<evidence type="ECO:0000256" key="2">
    <source>
        <dbReference type="ARBA" id="ARBA00022490"/>
    </source>
</evidence>
<evidence type="ECO:0000313" key="9">
    <source>
        <dbReference type="Proteomes" id="UP000426027"/>
    </source>
</evidence>
<comment type="similarity">
    <text evidence="1">Belongs to the XseB family.</text>
</comment>
<dbReference type="GO" id="GO:0008855">
    <property type="term" value="F:exodeoxyribonuclease VII activity"/>
    <property type="evidence" value="ECO:0007669"/>
    <property type="project" value="UniProtKB-UniRule"/>
</dbReference>
<evidence type="ECO:0000256" key="7">
    <source>
        <dbReference type="SAM" id="Coils"/>
    </source>
</evidence>
<dbReference type="RefSeq" id="WP_157479817.1">
    <property type="nucleotide sequence ID" value="NZ_CP046566.1"/>
</dbReference>
<accession>A0A6I6GLV1</accession>
<proteinExistence type="inferred from homology"/>